<name>A0A6J4RD34_9ACTN</name>
<accession>A0A6J4RD34</accession>
<organism evidence="1">
    <name type="scientific">uncultured Rubrobacteraceae bacterium</name>
    <dbReference type="NCBI Taxonomy" id="349277"/>
    <lineage>
        <taxon>Bacteria</taxon>
        <taxon>Bacillati</taxon>
        <taxon>Actinomycetota</taxon>
        <taxon>Rubrobacteria</taxon>
        <taxon>Rubrobacterales</taxon>
        <taxon>Rubrobacteraceae</taxon>
        <taxon>environmental samples</taxon>
    </lineage>
</organism>
<sequence length="39" mass="4277">MSVTRIRCVNSAALGLGRKVTRQEMAGVWAELTGISEER</sequence>
<dbReference type="EMBL" id="CADCVH010000104">
    <property type="protein sequence ID" value="CAA9470620.1"/>
    <property type="molecule type" value="Genomic_DNA"/>
</dbReference>
<gene>
    <name evidence="1" type="ORF">AVDCRST_MAG02-3688</name>
</gene>
<dbReference type="AlphaFoldDB" id="A0A6J4RD34"/>
<evidence type="ECO:0000313" key="1">
    <source>
        <dbReference type="EMBL" id="CAA9470620.1"/>
    </source>
</evidence>
<proteinExistence type="predicted"/>
<reference evidence="1" key="1">
    <citation type="submission" date="2020-02" db="EMBL/GenBank/DDBJ databases">
        <authorList>
            <person name="Meier V. D."/>
        </authorList>
    </citation>
    <scope>NUCLEOTIDE SEQUENCE</scope>
    <source>
        <strain evidence="1">AVDCRST_MAG02</strain>
    </source>
</reference>
<protein>
    <submittedName>
        <fullName evidence="1">Uncharacterized protein</fullName>
    </submittedName>
</protein>